<evidence type="ECO:0000313" key="3">
    <source>
        <dbReference type="RefSeq" id="XP_070465514.1"/>
    </source>
</evidence>
<dbReference type="GeneID" id="139081875"/>
<feature type="compositionally biased region" description="Low complexity" evidence="1">
    <location>
        <begin position="213"/>
        <end position="223"/>
    </location>
</feature>
<accession>A0ABM4NKQ6</accession>
<sequence length="257" mass="26166">MASHLPGRKWLQQLAALFGRNFHTGKVISGGNPGSKGPGKVSEGLFPPSSLQEGTLSSISLETGPSPGRGALLAPRPRRPPAPWLLPGRREGGAGFRAPLALTEASPWPSRNQPPEPARVLSGVLCGERAGARGHGATRRAAEARERGERAGTRGHGAARRAPVARERGESAGTRGHGAARRAPVARERGESAGTRGHGAARRGTRGSGARGGRASAGAAASRLHAFPRGGAERKPSEALIGGTPGAASPGESSVLL</sequence>
<gene>
    <name evidence="3" type="primary">LOC139081875</name>
</gene>
<reference evidence="3" key="2">
    <citation type="submission" date="2025-08" db="UniProtKB">
        <authorList>
            <consortium name="RefSeq"/>
        </authorList>
    </citation>
    <scope>IDENTIFICATION</scope>
    <source>
        <tissue evidence="3">Blood</tissue>
    </source>
</reference>
<keyword evidence="2" id="KW-1185">Reference proteome</keyword>
<dbReference type="Proteomes" id="UP001652662">
    <property type="component" value="Chromosome 2"/>
</dbReference>
<protein>
    <submittedName>
        <fullName evidence="3">Ribosomal large subunit pseudouridine synthase B-like</fullName>
    </submittedName>
</protein>
<feature type="region of interest" description="Disordered" evidence="1">
    <location>
        <begin position="25"/>
        <end position="91"/>
    </location>
</feature>
<feature type="region of interest" description="Disordered" evidence="1">
    <location>
        <begin position="129"/>
        <end position="257"/>
    </location>
</feature>
<dbReference type="RefSeq" id="XP_070465514.1">
    <property type="nucleotide sequence ID" value="XM_070609413.1"/>
</dbReference>
<feature type="compositionally biased region" description="Basic and acidic residues" evidence="1">
    <location>
        <begin position="140"/>
        <end position="152"/>
    </location>
</feature>
<evidence type="ECO:0000313" key="2">
    <source>
        <dbReference type="Proteomes" id="UP001652662"/>
    </source>
</evidence>
<name>A0ABM4NKQ6_EQUPR</name>
<proteinExistence type="predicted"/>
<evidence type="ECO:0000256" key="1">
    <source>
        <dbReference type="SAM" id="MobiDB-lite"/>
    </source>
</evidence>
<reference evidence="2" key="1">
    <citation type="submission" date="2025-05" db="UniProtKB">
        <authorList>
            <consortium name="RefSeq"/>
        </authorList>
    </citation>
    <scope>NUCLEOTIDE SEQUENCE [LARGE SCALE GENOMIC DNA]</scope>
</reference>
<organism evidence="2 3">
    <name type="scientific">Equus przewalskii</name>
    <name type="common">Przewalski's horse</name>
    <name type="synonym">Equus caballus przewalskii</name>
    <dbReference type="NCBI Taxonomy" id="9798"/>
    <lineage>
        <taxon>Eukaryota</taxon>
        <taxon>Metazoa</taxon>
        <taxon>Chordata</taxon>
        <taxon>Craniata</taxon>
        <taxon>Vertebrata</taxon>
        <taxon>Euteleostomi</taxon>
        <taxon>Mammalia</taxon>
        <taxon>Eutheria</taxon>
        <taxon>Laurasiatheria</taxon>
        <taxon>Perissodactyla</taxon>
        <taxon>Equidae</taxon>
        <taxon>Equus</taxon>
    </lineage>
</organism>
<feature type="compositionally biased region" description="Polar residues" evidence="1">
    <location>
        <begin position="49"/>
        <end position="63"/>
    </location>
</feature>